<evidence type="ECO:0000313" key="2">
    <source>
        <dbReference type="Proteomes" id="UP001155586"/>
    </source>
</evidence>
<protein>
    <submittedName>
        <fullName evidence="1">Uncharacterized protein</fullName>
    </submittedName>
</protein>
<dbReference type="EMBL" id="JAKRRX010000079">
    <property type="protein sequence ID" value="MCW8334870.1"/>
    <property type="molecule type" value="Genomic_DNA"/>
</dbReference>
<accession>A0A9X3HSC1</accession>
<proteinExistence type="predicted"/>
<dbReference type="Proteomes" id="UP001155586">
    <property type="component" value="Unassembled WGS sequence"/>
</dbReference>
<gene>
    <name evidence="1" type="ORF">MD483_13675</name>
</gene>
<reference evidence="1" key="1">
    <citation type="submission" date="2022-02" db="EMBL/GenBank/DDBJ databases">
        <title>Vibrio sp. nov., a new bacterium isolated from Bohai sea, China.</title>
        <authorList>
            <person name="Yuan Y."/>
        </authorList>
    </citation>
    <scope>NUCLEOTIDE SEQUENCE</scope>
    <source>
        <strain evidence="1">DBSS07</strain>
    </source>
</reference>
<sequence length="95" mass="10533">MPVSGVQSGYQVIEQSNKMAEEAALEIAQQQSIAPVELHDKSLEFNKIDDDSPPPLPSSHEPLIKLGNAQHYNRIGTNMLQREQDMIGSLLDIHV</sequence>
<organism evidence="1 2">
    <name type="scientific">Vibrio paucivorans</name>
    <dbReference type="NCBI Taxonomy" id="2829489"/>
    <lineage>
        <taxon>Bacteria</taxon>
        <taxon>Pseudomonadati</taxon>
        <taxon>Pseudomonadota</taxon>
        <taxon>Gammaproteobacteria</taxon>
        <taxon>Vibrionales</taxon>
        <taxon>Vibrionaceae</taxon>
        <taxon>Vibrio</taxon>
    </lineage>
</organism>
<evidence type="ECO:0000313" key="1">
    <source>
        <dbReference type="EMBL" id="MCW8334870.1"/>
    </source>
</evidence>
<comment type="caution">
    <text evidence="1">The sequence shown here is derived from an EMBL/GenBank/DDBJ whole genome shotgun (WGS) entry which is preliminary data.</text>
</comment>
<keyword evidence="2" id="KW-1185">Reference proteome</keyword>
<dbReference type="AlphaFoldDB" id="A0A9X3HSC1"/>
<name>A0A9X3HSC1_9VIBR</name>
<dbReference type="RefSeq" id="WP_265688197.1">
    <property type="nucleotide sequence ID" value="NZ_JAKRRX010000079.1"/>
</dbReference>